<comment type="caution">
    <text evidence="8">The sequence shown here is derived from an EMBL/GenBank/DDBJ whole genome shotgun (WGS) entry which is preliminary data.</text>
</comment>
<dbReference type="FunFam" id="2.30.42.10:FF:000063">
    <property type="entry name" value="Peptidase, S41 family"/>
    <property type="match status" value="1"/>
</dbReference>
<dbReference type="SUPFAM" id="SSF50156">
    <property type="entry name" value="PDZ domain-like"/>
    <property type="match status" value="1"/>
</dbReference>
<dbReference type="InterPro" id="IPR005151">
    <property type="entry name" value="Tail-specific_protease"/>
</dbReference>
<dbReference type="InterPro" id="IPR029045">
    <property type="entry name" value="ClpP/crotonase-like_dom_sf"/>
</dbReference>
<dbReference type="InterPro" id="IPR004447">
    <property type="entry name" value="Peptidase_S41A"/>
</dbReference>
<dbReference type="PANTHER" id="PTHR32060">
    <property type="entry name" value="TAIL-SPECIFIC PROTEASE"/>
    <property type="match status" value="1"/>
</dbReference>
<name>A0A2M6W6A7_9BACT</name>
<evidence type="ECO:0000313" key="8">
    <source>
        <dbReference type="EMBL" id="PIT88255.1"/>
    </source>
</evidence>
<keyword evidence="6" id="KW-0472">Membrane</keyword>
<dbReference type="Gene3D" id="2.30.42.10">
    <property type="match status" value="1"/>
</dbReference>
<dbReference type="GO" id="GO:0030288">
    <property type="term" value="C:outer membrane-bounded periplasmic space"/>
    <property type="evidence" value="ECO:0007669"/>
    <property type="project" value="TreeGrafter"/>
</dbReference>
<accession>A0A2M6W6A7</accession>
<dbReference type="GO" id="GO:0008236">
    <property type="term" value="F:serine-type peptidase activity"/>
    <property type="evidence" value="ECO:0007669"/>
    <property type="project" value="UniProtKB-KW"/>
</dbReference>
<dbReference type="InterPro" id="IPR041489">
    <property type="entry name" value="PDZ_6"/>
</dbReference>
<dbReference type="Gene3D" id="3.30.750.44">
    <property type="match status" value="1"/>
</dbReference>
<dbReference type="CDD" id="cd07560">
    <property type="entry name" value="Peptidase_S41_CPP"/>
    <property type="match status" value="1"/>
</dbReference>
<keyword evidence="3 5" id="KW-0378">Hydrolase</keyword>
<dbReference type="SMART" id="SM00228">
    <property type="entry name" value="PDZ"/>
    <property type="match status" value="1"/>
</dbReference>
<feature type="domain" description="PDZ" evidence="7">
    <location>
        <begin position="121"/>
        <end position="203"/>
    </location>
</feature>
<dbReference type="Proteomes" id="UP000231426">
    <property type="component" value="Unassembled WGS sequence"/>
</dbReference>
<dbReference type="GO" id="GO:0004175">
    <property type="term" value="F:endopeptidase activity"/>
    <property type="evidence" value="ECO:0007669"/>
    <property type="project" value="TreeGrafter"/>
</dbReference>
<dbReference type="InterPro" id="IPR001478">
    <property type="entry name" value="PDZ"/>
</dbReference>
<evidence type="ECO:0000256" key="3">
    <source>
        <dbReference type="ARBA" id="ARBA00022801"/>
    </source>
</evidence>
<keyword evidence="2 5" id="KW-0645">Protease</keyword>
<sequence length="438" mass="48234">MMENFHPIKIRASKYLGLYLSITLFIVAFGLGFLFGQTIYVNKKVSNDSGEEQVLKVINFNRDISRIETVDFDQFWDVWDRIKSKYVNKPINDIDLFYGAISGMVYALNDPYSLFFPPKAAEEFTKDLSGELEGIGAEIGIKNNQLLIVAPLADSPAEKAGLRPGDKIMAVDKESTFGMGVNEAVGKIRGQAGTEVVLTISRNGGSTKTQDIKIIRAKINVPSVTFEWKSGKVAYLKILQFNDDTQSLFNRYVKQIKNNEAKSLILDLRSNPGGYLEAAVVIASEWLKDGEVVVSEKSNDVLIKQHEADGSHRLADVPTVILVNSGSASASEIVSGALQDYGKAIIIGERTFGKGSVQDFETFMDGSALKLTVAEWYTPDGRNINQGGILPDVEFKEDWDNEDVGEDTMIDKAVEVLKYGIPPPEEIITTTTPPAVVQ</sequence>
<reference evidence="9" key="1">
    <citation type="submission" date="2017-09" db="EMBL/GenBank/DDBJ databases">
        <title>Depth-based differentiation of microbial function through sediment-hosted aquifers and enrichment of novel symbionts in the deep terrestrial subsurface.</title>
        <authorList>
            <person name="Probst A.J."/>
            <person name="Ladd B."/>
            <person name="Jarett J.K."/>
            <person name="Geller-Mcgrath D.E."/>
            <person name="Sieber C.M.K."/>
            <person name="Emerson J.B."/>
            <person name="Anantharaman K."/>
            <person name="Thomas B.C."/>
            <person name="Malmstrom R."/>
            <person name="Stieglmeier M."/>
            <person name="Klingl A."/>
            <person name="Woyke T."/>
            <person name="Ryan C.M."/>
            <person name="Banfield J.F."/>
        </authorList>
    </citation>
    <scope>NUCLEOTIDE SEQUENCE [LARGE SCALE GENOMIC DNA]</scope>
</reference>
<evidence type="ECO:0000256" key="1">
    <source>
        <dbReference type="ARBA" id="ARBA00009179"/>
    </source>
</evidence>
<evidence type="ECO:0000256" key="2">
    <source>
        <dbReference type="ARBA" id="ARBA00022670"/>
    </source>
</evidence>
<dbReference type="PANTHER" id="PTHR32060:SF30">
    <property type="entry name" value="CARBOXY-TERMINAL PROCESSING PROTEASE CTPA"/>
    <property type="match status" value="1"/>
</dbReference>
<proteinExistence type="inferred from homology"/>
<keyword evidence="6" id="KW-0812">Transmembrane</keyword>
<feature type="transmembrane region" description="Helical" evidence="6">
    <location>
        <begin position="16"/>
        <end position="36"/>
    </location>
</feature>
<evidence type="ECO:0000259" key="7">
    <source>
        <dbReference type="PROSITE" id="PS50106"/>
    </source>
</evidence>
<dbReference type="Gene3D" id="3.90.226.10">
    <property type="entry name" value="2-enoyl-CoA Hydratase, Chain A, domain 1"/>
    <property type="match status" value="1"/>
</dbReference>
<dbReference type="InterPro" id="IPR036034">
    <property type="entry name" value="PDZ_sf"/>
</dbReference>
<dbReference type="GO" id="GO:0007165">
    <property type="term" value="P:signal transduction"/>
    <property type="evidence" value="ECO:0007669"/>
    <property type="project" value="TreeGrafter"/>
</dbReference>
<protein>
    <recommendedName>
        <fullName evidence="7">PDZ domain-containing protein</fullName>
    </recommendedName>
</protein>
<gene>
    <name evidence="8" type="ORF">COU29_03240</name>
</gene>
<dbReference type="SMART" id="SM00245">
    <property type="entry name" value="TSPc"/>
    <property type="match status" value="1"/>
</dbReference>
<dbReference type="CDD" id="cd06782">
    <property type="entry name" value="cpPDZ_CPP-like"/>
    <property type="match status" value="1"/>
</dbReference>
<dbReference type="AlphaFoldDB" id="A0A2M6W6A7"/>
<dbReference type="Pfam" id="PF03572">
    <property type="entry name" value="Peptidase_S41"/>
    <property type="match status" value="1"/>
</dbReference>
<dbReference type="Pfam" id="PF17820">
    <property type="entry name" value="PDZ_6"/>
    <property type="match status" value="1"/>
</dbReference>
<dbReference type="GO" id="GO:0006508">
    <property type="term" value="P:proteolysis"/>
    <property type="evidence" value="ECO:0007669"/>
    <property type="project" value="UniProtKB-KW"/>
</dbReference>
<keyword evidence="4 5" id="KW-0720">Serine protease</keyword>
<evidence type="ECO:0000256" key="4">
    <source>
        <dbReference type="ARBA" id="ARBA00022825"/>
    </source>
</evidence>
<keyword evidence="6" id="KW-1133">Transmembrane helix</keyword>
<evidence type="ECO:0000256" key="5">
    <source>
        <dbReference type="RuleBase" id="RU004404"/>
    </source>
</evidence>
<dbReference type="SUPFAM" id="SSF52096">
    <property type="entry name" value="ClpP/crotonase"/>
    <property type="match status" value="1"/>
</dbReference>
<dbReference type="NCBIfam" id="TIGR00225">
    <property type="entry name" value="prc"/>
    <property type="match status" value="1"/>
</dbReference>
<organism evidence="8 9">
    <name type="scientific">Candidatus Magasanikbacteria bacterium CG10_big_fil_rev_8_21_14_0_10_36_32</name>
    <dbReference type="NCBI Taxonomy" id="1974646"/>
    <lineage>
        <taxon>Bacteria</taxon>
        <taxon>Candidatus Magasanikiibacteriota</taxon>
    </lineage>
</organism>
<evidence type="ECO:0000256" key="6">
    <source>
        <dbReference type="SAM" id="Phobius"/>
    </source>
</evidence>
<dbReference type="EMBL" id="PFBV01000004">
    <property type="protein sequence ID" value="PIT88255.1"/>
    <property type="molecule type" value="Genomic_DNA"/>
</dbReference>
<dbReference type="InterPro" id="IPR055210">
    <property type="entry name" value="CtpA/B_N"/>
</dbReference>
<evidence type="ECO:0000313" key="9">
    <source>
        <dbReference type="Proteomes" id="UP000231426"/>
    </source>
</evidence>
<dbReference type="PROSITE" id="PS50106">
    <property type="entry name" value="PDZ"/>
    <property type="match status" value="1"/>
</dbReference>
<comment type="similarity">
    <text evidence="1 5">Belongs to the peptidase S41A family.</text>
</comment>
<dbReference type="Pfam" id="PF22694">
    <property type="entry name" value="CtpB_N-like"/>
    <property type="match status" value="1"/>
</dbReference>